<proteinExistence type="predicted"/>
<feature type="region of interest" description="Disordered" evidence="2">
    <location>
        <begin position="143"/>
        <end position="164"/>
    </location>
</feature>
<evidence type="ECO:0000256" key="2">
    <source>
        <dbReference type="SAM" id="MobiDB-lite"/>
    </source>
</evidence>
<sequence length="164" mass="17264">MADRVSSGERNAALDIFAGSSSAVAAVQGVFGPAGAAVGAAKVGAAMAGATAGAASGSWAFDREQIDAVIRQWEDLRDDLEQDRQSINSMIRNAVPPSSDDPSGQFVKSILDGLRSLDESNSSMAEYVQDFLDKLYKARNVISQTETDNTDPFRSATSPSDKSL</sequence>
<evidence type="ECO:0000313" key="4">
    <source>
        <dbReference type="Proteomes" id="UP000545493"/>
    </source>
</evidence>
<dbReference type="RefSeq" id="WP_167167129.1">
    <property type="nucleotide sequence ID" value="NZ_JAAOYM010000001.1"/>
</dbReference>
<gene>
    <name evidence="3" type="ORF">FHU38_001108</name>
</gene>
<name>A0A7X5ZPI6_9PSEU</name>
<keyword evidence="1" id="KW-0175">Coiled coil</keyword>
<keyword evidence="4" id="KW-1185">Reference proteome</keyword>
<organism evidence="3 4">
    <name type="scientific">Saccharomonospora amisosensis</name>
    <dbReference type="NCBI Taxonomy" id="1128677"/>
    <lineage>
        <taxon>Bacteria</taxon>
        <taxon>Bacillati</taxon>
        <taxon>Actinomycetota</taxon>
        <taxon>Actinomycetes</taxon>
        <taxon>Pseudonocardiales</taxon>
        <taxon>Pseudonocardiaceae</taxon>
        <taxon>Saccharomonospora</taxon>
    </lineage>
</organism>
<evidence type="ECO:0000313" key="3">
    <source>
        <dbReference type="EMBL" id="NIJ10764.1"/>
    </source>
</evidence>
<comment type="caution">
    <text evidence="3">The sequence shown here is derived from an EMBL/GenBank/DDBJ whole genome shotgun (WGS) entry which is preliminary data.</text>
</comment>
<dbReference type="AlphaFoldDB" id="A0A7X5ZPI6"/>
<reference evidence="3 4" key="1">
    <citation type="submission" date="2020-03" db="EMBL/GenBank/DDBJ databases">
        <title>Sequencing the genomes of 1000 actinobacteria strains.</title>
        <authorList>
            <person name="Klenk H.-P."/>
        </authorList>
    </citation>
    <scope>NUCLEOTIDE SEQUENCE [LARGE SCALE GENOMIC DNA]</scope>
    <source>
        <strain evidence="3 4">DSM 45685</strain>
    </source>
</reference>
<feature type="coiled-coil region" evidence="1">
    <location>
        <begin position="63"/>
        <end position="90"/>
    </location>
</feature>
<evidence type="ECO:0000256" key="1">
    <source>
        <dbReference type="SAM" id="Coils"/>
    </source>
</evidence>
<protein>
    <submittedName>
        <fullName evidence="3">Uncharacterized protein</fullName>
    </submittedName>
</protein>
<accession>A0A7X5ZPI6</accession>
<dbReference type="EMBL" id="JAAOYM010000001">
    <property type="protein sequence ID" value="NIJ10764.1"/>
    <property type="molecule type" value="Genomic_DNA"/>
</dbReference>
<dbReference type="Proteomes" id="UP000545493">
    <property type="component" value="Unassembled WGS sequence"/>
</dbReference>